<dbReference type="SUPFAM" id="SSF52540">
    <property type="entry name" value="P-loop containing nucleoside triphosphate hydrolases"/>
    <property type="match status" value="1"/>
</dbReference>
<feature type="transmembrane region" description="Helical" evidence="1">
    <location>
        <begin position="37"/>
        <end position="61"/>
    </location>
</feature>
<evidence type="ECO:0000313" key="2">
    <source>
        <dbReference type="EMBL" id="CAK9064313.1"/>
    </source>
</evidence>
<accession>A0ABP0NLI1</accession>
<organism evidence="2 3">
    <name type="scientific">Durusdinium trenchii</name>
    <dbReference type="NCBI Taxonomy" id="1381693"/>
    <lineage>
        <taxon>Eukaryota</taxon>
        <taxon>Sar</taxon>
        <taxon>Alveolata</taxon>
        <taxon>Dinophyceae</taxon>
        <taxon>Suessiales</taxon>
        <taxon>Symbiodiniaceae</taxon>
        <taxon>Durusdinium</taxon>
    </lineage>
</organism>
<feature type="transmembrane region" description="Helical" evidence="1">
    <location>
        <begin position="295"/>
        <end position="321"/>
    </location>
</feature>
<name>A0ABP0NLI1_9DINO</name>
<evidence type="ECO:0000313" key="3">
    <source>
        <dbReference type="Proteomes" id="UP001642484"/>
    </source>
</evidence>
<proteinExistence type="predicted"/>
<keyword evidence="3" id="KW-1185">Reference proteome</keyword>
<dbReference type="InterPro" id="IPR027417">
    <property type="entry name" value="P-loop_NTPase"/>
</dbReference>
<dbReference type="Proteomes" id="UP001642484">
    <property type="component" value="Unassembled WGS sequence"/>
</dbReference>
<dbReference type="EMBL" id="CAXAMN010021895">
    <property type="protein sequence ID" value="CAK9064313.1"/>
    <property type="molecule type" value="Genomic_DNA"/>
</dbReference>
<feature type="transmembrane region" description="Helical" evidence="1">
    <location>
        <begin position="73"/>
        <end position="95"/>
    </location>
</feature>
<feature type="transmembrane region" description="Helical" evidence="1">
    <location>
        <begin position="115"/>
        <end position="137"/>
    </location>
</feature>
<evidence type="ECO:0000256" key="1">
    <source>
        <dbReference type="SAM" id="Phobius"/>
    </source>
</evidence>
<dbReference type="Gene3D" id="3.40.50.300">
    <property type="entry name" value="P-loop containing nucleotide triphosphate hydrolases"/>
    <property type="match status" value="1"/>
</dbReference>
<comment type="caution">
    <text evidence="2">The sequence shown here is derived from an EMBL/GenBank/DDBJ whole genome shotgun (WGS) entry which is preliminary data.</text>
</comment>
<protein>
    <submittedName>
        <fullName evidence="2">Uncharacterized protein</fullName>
    </submittedName>
</protein>
<keyword evidence="1" id="KW-1133">Transmembrane helix</keyword>
<keyword evidence="1" id="KW-0472">Membrane</keyword>
<gene>
    <name evidence="2" type="ORF">CCMP2556_LOCUS31595</name>
</gene>
<reference evidence="2 3" key="1">
    <citation type="submission" date="2024-02" db="EMBL/GenBank/DDBJ databases">
        <authorList>
            <person name="Chen Y."/>
            <person name="Shah S."/>
            <person name="Dougan E. K."/>
            <person name="Thang M."/>
            <person name="Chan C."/>
        </authorList>
    </citation>
    <scope>NUCLEOTIDE SEQUENCE [LARGE SCALE GENOMIC DNA]</scope>
</reference>
<sequence>MVRPGLLLGDVSLNHPESQAFSASNPRETLNQSSEKLLQGLLLVAVVGLGLRALLAAVLACQHRSTSQVEGKGLEVVPLLFFGKVIINVTLKVLATTSHGLLAVKWILAGEPAGFALVASFVLVAVNTQILVTVVQVGHLRHLLLKLGLTKQARVSFAGVGSLWQVPGGRACVAVNGIATLCLVVHLHQRPWQLLPWLATACGTLVWANASFQGVGVTTWNDLKPIATDDSAVMEAEEFMESLGVAESALPDTACGKWLALVAKMFTVGKENAIMLQNRQVLMHHAFPTNPTFRFFHGVVMVLFNLCCFGVPAALVAVSMMQVPVIHDLQVSGGALYPSLSPQQSHYYVRLNDGWTEGISFTFELDVGKASSFEFCCPFCVELTGSEHGNSLILKSEMPKENLGTCQLNLFGLRFQQYQFTALALQGLEMESRLDTEIGHFEPPFQAGLQTYESSFVSKSSASISLRVVLELDMENTKVAYTARWCTNRACSNELVEGEKEADITKPAQVGCFNLTLWITLSPASSMPNVSSVYEISVTVIDLKMKLDEIAFKMSELQAQMSALEDLDSPTENLKAELERTVLERDMYLEAAYRLEQPEDGFEEMRPDLTFLAVGLTGAGKSELCHWMTGNLDKCSPSNSMQSNTSQVQEVFAYPFDDFKLKPHIKWLDTPGRGDTRGETNDTKMWSQTMSFLVNRSNSEFVDRIVWVINAAWQRATAARQMIFRELRRSFGLHLYRHLDLLFNFLPHVPNKTAYDKEVLWPQRCRFLEWIEEQEIELLNWSNKSVLWHGVRREIHETGFFGVSIHPSYLKKLPSALRLSSPYLDRFHPFSHPAGIRELIRLFKDARSKRQRGVQGLQLDNQHPRIGPGKLEQMEAMSYRCGLVPESEDNPSQLVIGVKFVHVKLAGQYFSEGDRAVLLPRQQDCGDPDVQHWAWWAKGIQAPESVQNTSADYWMSCQGQDLQLCFCEAPQCTEAWRFGQSVGASATDSSILPPSVKEQCSKMVEKINTNEVAPSKTGKNHGWGSWARVGDKLFGLPWQVNPVIVLDLNTAKLSTLPTASELKHLDYDLVGLSPSSAVVNECIYSPPFKLGADYMLIVNTTSGKVSTLNHRLYLDGKHIYSAIAAVGTTLYVFPKAGFTQLLSIDVGSAAAYFDQIAIDQELDGCVWPSQESRSWSAAMWYDVAVVDGSLFASPWDAECMLIFHTSNRTFEGIDTTQVARGAAKWSRLLEIRGSIYAAPSNAYYAGSAPSRDILAVDIAQKKARGISVGKCHVGNEWTSMGSHGGYIYILPSRPTNILVLDLQTETTFCFQAGDILGGGGHHFMDTVVANDKLYALPDQEGAILVLDLNIEVTQATENATVATQH</sequence>
<keyword evidence="1" id="KW-0812">Transmembrane</keyword>